<feature type="region of interest" description="Disordered" evidence="1">
    <location>
        <begin position="121"/>
        <end position="143"/>
    </location>
</feature>
<organism evidence="2 3">
    <name type="scientific">Hesseltinella vesiculosa</name>
    <dbReference type="NCBI Taxonomy" id="101127"/>
    <lineage>
        <taxon>Eukaryota</taxon>
        <taxon>Fungi</taxon>
        <taxon>Fungi incertae sedis</taxon>
        <taxon>Mucoromycota</taxon>
        <taxon>Mucoromycotina</taxon>
        <taxon>Mucoromycetes</taxon>
        <taxon>Mucorales</taxon>
        <taxon>Cunninghamellaceae</taxon>
        <taxon>Hesseltinella</taxon>
    </lineage>
</organism>
<feature type="region of interest" description="Disordered" evidence="1">
    <location>
        <begin position="354"/>
        <end position="493"/>
    </location>
</feature>
<dbReference type="STRING" id="101127.A0A1X2GM40"/>
<feature type="compositionally biased region" description="Polar residues" evidence="1">
    <location>
        <begin position="481"/>
        <end position="493"/>
    </location>
</feature>
<feature type="compositionally biased region" description="Low complexity" evidence="1">
    <location>
        <begin position="290"/>
        <end position="305"/>
    </location>
</feature>
<evidence type="ECO:0000313" key="2">
    <source>
        <dbReference type="EMBL" id="ORX56240.1"/>
    </source>
</evidence>
<keyword evidence="3" id="KW-1185">Reference proteome</keyword>
<evidence type="ECO:0000313" key="3">
    <source>
        <dbReference type="Proteomes" id="UP000242146"/>
    </source>
</evidence>
<dbReference type="Proteomes" id="UP000242146">
    <property type="component" value="Unassembled WGS sequence"/>
</dbReference>
<name>A0A1X2GM40_9FUNG</name>
<comment type="caution">
    <text evidence="2">The sequence shown here is derived from an EMBL/GenBank/DDBJ whole genome shotgun (WGS) entry which is preliminary data.</text>
</comment>
<protein>
    <submittedName>
        <fullName evidence="2">Uncharacterized protein</fullName>
    </submittedName>
</protein>
<gene>
    <name evidence="2" type="ORF">DM01DRAFT_1382518</name>
</gene>
<evidence type="ECO:0000256" key="1">
    <source>
        <dbReference type="SAM" id="MobiDB-lite"/>
    </source>
</evidence>
<feature type="compositionally biased region" description="Low complexity" evidence="1">
    <location>
        <begin position="398"/>
        <end position="410"/>
    </location>
</feature>
<feature type="region of interest" description="Disordered" evidence="1">
    <location>
        <begin position="282"/>
        <end position="341"/>
    </location>
</feature>
<feature type="compositionally biased region" description="Low complexity" evidence="1">
    <location>
        <begin position="320"/>
        <end position="341"/>
    </location>
</feature>
<dbReference type="EMBL" id="MCGT01000010">
    <property type="protein sequence ID" value="ORX56240.1"/>
    <property type="molecule type" value="Genomic_DNA"/>
</dbReference>
<sequence>MGEAVCEDRPSEFTAQYTQTTDHAVHQLLTKLDEGMQTVTNLRSILTMKTAELQELLAQLELTNQAISQVETTTTNIEAMLKDLGLSNNASQARDLLVNAQASLDSAIKSANHIYDDHRRRPSVTTAKEGSLLPASPSTIPSVRTTSRIRYKPDTKHLLRQINEQLRDLQVDAGNFFSAMGTTNDIQALQKAFVDLDLAKTVALSAKSNLKRRKILLTSARKRVGNEQIKLLGDKIHEGVNHWRTYTRGAPLLMNGEDILVHLELQDSLLDRQAPSYHNRLSMDFKSRGNSPTHSSSSSTSNPSNGQARSSWLPPANRDSTTSNTNQQRRRSSSISSTSSIPVFTSNSLAASLSSHRYSQPSPPPPVPSLPASHASSSSKRHSHQPRHQATTRVKANVGVSRVRTSSLTTRTKENVTSASTPTTNVSTLPPPPPTLPTPVSTTEAANQSASPSTPASKLKTPNQRGPGSTLRIRSMLAKRQQPSTRQTEPSKP</sequence>
<accession>A0A1X2GM40</accession>
<dbReference type="AlphaFoldDB" id="A0A1X2GM40"/>
<feature type="compositionally biased region" description="Polar residues" evidence="1">
    <location>
        <begin position="444"/>
        <end position="467"/>
    </location>
</feature>
<dbReference type="OrthoDB" id="2401996at2759"/>
<proteinExistence type="predicted"/>
<reference evidence="2 3" key="1">
    <citation type="submission" date="2016-07" db="EMBL/GenBank/DDBJ databases">
        <title>Pervasive Adenine N6-methylation of Active Genes in Fungi.</title>
        <authorList>
            <consortium name="DOE Joint Genome Institute"/>
            <person name="Mondo S.J."/>
            <person name="Dannebaum R.O."/>
            <person name="Kuo R.C."/>
            <person name="Labutti K."/>
            <person name="Haridas S."/>
            <person name="Kuo A."/>
            <person name="Salamov A."/>
            <person name="Ahrendt S.R."/>
            <person name="Lipzen A."/>
            <person name="Sullivan W."/>
            <person name="Andreopoulos W.B."/>
            <person name="Clum A."/>
            <person name="Lindquist E."/>
            <person name="Daum C."/>
            <person name="Ramamoorthy G.K."/>
            <person name="Gryganskyi A."/>
            <person name="Culley D."/>
            <person name="Magnuson J.K."/>
            <person name="James T.Y."/>
            <person name="O'Malley M.A."/>
            <person name="Stajich J.E."/>
            <person name="Spatafora J.W."/>
            <person name="Visel A."/>
            <person name="Grigoriev I.V."/>
        </authorList>
    </citation>
    <scope>NUCLEOTIDE SEQUENCE [LARGE SCALE GENOMIC DNA]</scope>
    <source>
        <strain evidence="2 3">NRRL 3301</strain>
    </source>
</reference>